<feature type="compositionally biased region" description="Low complexity" evidence="1">
    <location>
        <begin position="151"/>
        <end position="168"/>
    </location>
</feature>
<feature type="region of interest" description="Disordered" evidence="1">
    <location>
        <begin position="240"/>
        <end position="265"/>
    </location>
</feature>
<evidence type="ECO:0000313" key="2">
    <source>
        <dbReference type="EMBL" id="CAG8816761.1"/>
    </source>
</evidence>
<feature type="region of interest" description="Disordered" evidence="1">
    <location>
        <begin position="147"/>
        <end position="168"/>
    </location>
</feature>
<evidence type="ECO:0000256" key="1">
    <source>
        <dbReference type="SAM" id="MobiDB-lite"/>
    </source>
</evidence>
<name>A0ABN7W6X3_GIGMA</name>
<reference evidence="2 3" key="1">
    <citation type="submission" date="2021-06" db="EMBL/GenBank/DDBJ databases">
        <authorList>
            <person name="Kallberg Y."/>
            <person name="Tangrot J."/>
            <person name="Rosling A."/>
        </authorList>
    </citation>
    <scope>NUCLEOTIDE SEQUENCE [LARGE SCALE GENOMIC DNA]</scope>
    <source>
        <strain evidence="2 3">120-4 pot B 10/14</strain>
    </source>
</reference>
<organism evidence="2 3">
    <name type="scientific">Gigaspora margarita</name>
    <dbReference type="NCBI Taxonomy" id="4874"/>
    <lineage>
        <taxon>Eukaryota</taxon>
        <taxon>Fungi</taxon>
        <taxon>Fungi incertae sedis</taxon>
        <taxon>Mucoromycota</taxon>
        <taxon>Glomeromycotina</taxon>
        <taxon>Glomeromycetes</taxon>
        <taxon>Diversisporales</taxon>
        <taxon>Gigasporaceae</taxon>
        <taxon>Gigaspora</taxon>
    </lineage>
</organism>
<dbReference type="EMBL" id="CAJVQB010031333">
    <property type="protein sequence ID" value="CAG8816761.1"/>
    <property type="molecule type" value="Genomic_DNA"/>
</dbReference>
<comment type="caution">
    <text evidence="2">The sequence shown here is derived from an EMBL/GenBank/DDBJ whole genome shotgun (WGS) entry which is preliminary data.</text>
</comment>
<proteinExistence type="predicted"/>
<dbReference type="Proteomes" id="UP000789901">
    <property type="component" value="Unassembled WGS sequence"/>
</dbReference>
<evidence type="ECO:0000313" key="3">
    <source>
        <dbReference type="Proteomes" id="UP000789901"/>
    </source>
</evidence>
<gene>
    <name evidence="2" type="ORF">GMARGA_LOCUS26630</name>
</gene>
<sequence length="265" mass="30304">QSFIATQSLLPTLMKYIANKRLLRENFQGVLHVPQECLPFGSLLAKWFVRSAKNLGLPILEKNRLRFIPHYNLALHTRNIYLIGVSLINLMLSFVYYDNNEPLSRTKDNNEDNSPSSLQRVCYMFRKSVFRSGSLLAKWFVRSADNNEPLSRTNDNNEDNSSSSLQSKNTPSFFSEKFTIFLDVNLPFPSSCPLDKNKGKTQLLSVPPLERQISSTSSVTNKRSKYKEEYQKTVTYSLNADSPSTAAKPENFFKTQETHPIFNGK</sequence>
<feature type="non-terminal residue" evidence="2">
    <location>
        <position position="1"/>
    </location>
</feature>
<accession>A0ABN7W6X3</accession>
<protein>
    <submittedName>
        <fullName evidence="2">1589_t:CDS:1</fullName>
    </submittedName>
</protein>
<keyword evidence="3" id="KW-1185">Reference proteome</keyword>